<keyword evidence="1" id="KW-0479">Metal-binding</keyword>
<keyword evidence="1" id="KW-0863">Zinc-finger</keyword>
<dbReference type="PROSITE" id="PS50158">
    <property type="entry name" value="ZF_CCHC"/>
    <property type="match status" value="1"/>
</dbReference>
<dbReference type="PROSITE" id="PS50878">
    <property type="entry name" value="RT_POL"/>
    <property type="match status" value="1"/>
</dbReference>
<dbReference type="InterPro" id="IPR001878">
    <property type="entry name" value="Znf_CCHC"/>
</dbReference>
<evidence type="ECO:0000313" key="6">
    <source>
        <dbReference type="Proteomes" id="UP000694240"/>
    </source>
</evidence>
<dbReference type="GO" id="GO:0003676">
    <property type="term" value="F:nucleic acid binding"/>
    <property type="evidence" value="ECO:0007669"/>
    <property type="project" value="InterPro"/>
</dbReference>
<feature type="region of interest" description="Disordered" evidence="2">
    <location>
        <begin position="1"/>
        <end position="30"/>
    </location>
</feature>
<dbReference type="Pfam" id="PF00078">
    <property type="entry name" value="RVT_1"/>
    <property type="match status" value="1"/>
</dbReference>
<dbReference type="Proteomes" id="UP000694240">
    <property type="component" value="Chromosome 13"/>
</dbReference>
<feature type="domain" description="CCHC-type" evidence="3">
    <location>
        <begin position="261"/>
        <end position="276"/>
    </location>
</feature>
<protein>
    <submittedName>
        <fullName evidence="5">Reverse transcriptase domain</fullName>
    </submittedName>
</protein>
<dbReference type="InterPro" id="IPR005135">
    <property type="entry name" value="Endo/exonuclease/phosphatase"/>
</dbReference>
<evidence type="ECO:0000256" key="2">
    <source>
        <dbReference type="SAM" id="MobiDB-lite"/>
    </source>
</evidence>
<keyword evidence="1" id="KW-0862">Zinc</keyword>
<keyword evidence="5" id="KW-0695">RNA-directed DNA polymerase</keyword>
<keyword evidence="6" id="KW-1185">Reference proteome</keyword>
<dbReference type="InterPro" id="IPR044730">
    <property type="entry name" value="RNase_H-like_dom_plant"/>
</dbReference>
<dbReference type="CDD" id="cd06222">
    <property type="entry name" value="RNase_H_like"/>
    <property type="match status" value="1"/>
</dbReference>
<dbReference type="InterPro" id="IPR025558">
    <property type="entry name" value="DUF4283"/>
</dbReference>
<accession>A0A8T1XJ23</accession>
<dbReference type="InterPro" id="IPR026960">
    <property type="entry name" value="RVT-Znf"/>
</dbReference>
<dbReference type="Pfam" id="PF14111">
    <property type="entry name" value="DUF4283"/>
    <property type="match status" value="1"/>
</dbReference>
<dbReference type="InterPro" id="IPR000477">
    <property type="entry name" value="RT_dom"/>
</dbReference>
<dbReference type="GO" id="GO:0003964">
    <property type="term" value="F:RNA-directed DNA polymerase activity"/>
    <property type="evidence" value="ECO:0007669"/>
    <property type="project" value="UniProtKB-KW"/>
</dbReference>
<feature type="region of interest" description="Disordered" evidence="2">
    <location>
        <begin position="399"/>
        <end position="442"/>
    </location>
</feature>
<organism evidence="5 6">
    <name type="scientific">Arabidopsis thaliana x Arabidopsis arenosa</name>
    <dbReference type="NCBI Taxonomy" id="1240361"/>
    <lineage>
        <taxon>Eukaryota</taxon>
        <taxon>Viridiplantae</taxon>
        <taxon>Streptophyta</taxon>
        <taxon>Embryophyta</taxon>
        <taxon>Tracheophyta</taxon>
        <taxon>Spermatophyta</taxon>
        <taxon>Magnoliopsida</taxon>
        <taxon>eudicotyledons</taxon>
        <taxon>Gunneridae</taxon>
        <taxon>Pentapetalae</taxon>
        <taxon>rosids</taxon>
        <taxon>malvids</taxon>
        <taxon>Brassicales</taxon>
        <taxon>Brassicaceae</taxon>
        <taxon>Camelineae</taxon>
        <taxon>Arabidopsis</taxon>
    </lineage>
</organism>
<dbReference type="Pfam" id="PF13966">
    <property type="entry name" value="zf-RVT"/>
    <property type="match status" value="1"/>
</dbReference>
<keyword evidence="5" id="KW-0548">Nucleotidyltransferase</keyword>
<dbReference type="EMBL" id="JAEFBK010000013">
    <property type="protein sequence ID" value="KAG7534488.1"/>
    <property type="molecule type" value="Genomic_DNA"/>
</dbReference>
<feature type="compositionally biased region" description="Gly residues" evidence="2">
    <location>
        <begin position="401"/>
        <end position="410"/>
    </location>
</feature>
<gene>
    <name evidence="5" type="ORF">ISN45_Aa08g020360</name>
</gene>
<feature type="domain" description="Reverse transcriptase" evidence="4">
    <location>
        <begin position="1002"/>
        <end position="1283"/>
    </location>
</feature>
<keyword evidence="5" id="KW-0808">Transferase</keyword>
<dbReference type="CDD" id="cd01650">
    <property type="entry name" value="RT_nLTR_like"/>
    <property type="match status" value="1"/>
</dbReference>
<evidence type="ECO:0000259" key="4">
    <source>
        <dbReference type="PROSITE" id="PS50878"/>
    </source>
</evidence>
<sequence length="1872" mass="210336">MGDARVLGSGDQDARMEEVGCPPGTTPTETTTLTADSTWVERVRSSNGGGMPVPEKVLGDDFVSSRMKLEFPNGEDGEPVVTIGQEVLTTMNGLWKQCMIVKVLGRHVPIAVLSRKLRELWKPMGGMYVVDLPRHFFMIRFDQEEDYLTAVSGGPWRVFGSILMVQAWSPDFDPLTDEIVTTPVWVRLSNLPVNFYHRAILMGIAEGLGKPIKVDLTTMKLERARFARVCVEVNLTKPLKGSVRINGERYFVAYEGLSTICPTCGVYGHLAPECPKKVSERMEQMAIQTTTSSSATGEQAEDGFTLVRKSNRRSNSAAPVNKVVFTASQPGGNQRRNGDINSQITGSGIASANRFSGLITESSEKEINAGITVNGANKENEGMANVPNIPRSVVQEKGSFNSGGPGGFKGGELEKKRNGPRVWKNNGPKNRNPHSPRPARGLVFGPTREEKVLASSGKRLRVENGSMGRPGGIFTAGREDPVRVPLSNRIEQNIVERSVSGNGGNGTTPAPTTTDSMEVGIIIIMNCILWNCRGANKPNFRRSIRYLLKKFETDILALFETHAEGERAGRICQRLGFENSFRVDAIGQSGGIWLLWRSSVGTVEIVESSNQFIHAKVIGESECVDLVVVYAAPTVSRRSGLWGQLKDVVDRVAGPLILGGDFNTILRLDERTGGSGRLSPDSLAFGEWINELSLIDLGFKGGKYTWRRGRMESTFVAKRLDRVFGCAQARLKWQEAVVSHLPFLSSDHVPLFIQLAPEMRCDPRRRPFRFEAAWLSHESFKELLTNSWNTNVSTPQALEGLQRTLRKWNKEVFGDIHMRKDKLLGDIKVIQDRLVDIQTDELLAEEEQLLKNLDLLLEQEETLWFQKSREKAIALRDRNTSFFHTSTVIRRRRNKIEMLKDGEGRWVSDKEELEKLAVEYYRKLYSLEDISPERALLPKEGFYEMTREEKLNLAKPFTELEVVAAVKSMGKFKAPGPDGYQPVFYQKCWDIVGSSVTRFVLEFFESGILPQAANDALIVLLAKVAKPERITQYRPVSLCNVLFKVITKMMVIRMKSVISKLIGPAQASFIPGRLSIDNIVVVQEAVHSMRRKKGCKGWMLLKLDLEKAYDRIRWDFLEETLEVAGFSTEWVSRIMACVSKPAMSLLFNGEKTDSFIPARGLRQGDPLSPYLFVLCLERLCHQIETAVDRREWKPINVSRGGPKLSHICFADDLILFAEASVAQVRVIRSVLETFCKASGQKVSLEKSKIFFSSNVSRDMERSISEASGIESTKELGKYLGMPILQKRMNKETFGEVLERVSSRLAGWKGKTLSLAGRITLTKSVLSSIPVHSMNTVLLPASTLEQLDKASRSFVWGTTQEKKKIHLMAWKRVCKPKAAGGLGLRMAKDMNRALLAKVGWRILRDKESLWARVLRSKYKIGEVHDVTWLKPKGTWSSTWRSIGVGLREVVSKGYGWVPGDGKRIRFWKDKWLLEKPLLDWASELLPEEERERYAEEYWTEGLGWNMERIAGFIPEHIRQRLYAVVLKGVPSLEDKLTWKGTENGKFTVRSAYSMLKEDGTEGPSVARLFERIWRVVAPERVRVFLWLVGNQVILTNVERERRHMGDSAICPVCSGAPESILHVLRDSPAMVGLWQRLVPRRERQQFFAKSLLEWVYSNLVASPEQGNEGWPTLFAMAIWWAWKWRCGDVFGERGLRRDRTRFVRNLAAEVTKAHLLITEGSQVRDRVEEQIAWKKPGESWVTINTDGASRGNPGPAAAAGVLREGNGTWLGGFALNIGICTAPVAELWGVYYGVEDTHPLAFLVRLCHGFISRDWLVRVTHVYREANRLADGLANYAFSLPLGFQHLDVCPEDVAPVLLDDVNGVTRPRLVRV</sequence>
<evidence type="ECO:0000256" key="1">
    <source>
        <dbReference type="PROSITE-ProRule" id="PRU00047"/>
    </source>
</evidence>
<evidence type="ECO:0000259" key="3">
    <source>
        <dbReference type="PROSITE" id="PS50158"/>
    </source>
</evidence>
<dbReference type="Pfam" id="PF03372">
    <property type="entry name" value="Exo_endo_phos"/>
    <property type="match status" value="1"/>
</dbReference>
<comment type="caution">
    <text evidence="5">The sequence shown here is derived from an EMBL/GenBank/DDBJ whole genome shotgun (WGS) entry which is preliminary data.</text>
</comment>
<proteinExistence type="predicted"/>
<evidence type="ECO:0000313" key="5">
    <source>
        <dbReference type="EMBL" id="KAG7534488.1"/>
    </source>
</evidence>
<name>A0A8T1XJ23_9BRAS</name>
<reference evidence="5 6" key="1">
    <citation type="submission" date="2020-12" db="EMBL/GenBank/DDBJ databases">
        <title>Concerted genomic and epigenomic changes stabilize Arabidopsis allopolyploids.</title>
        <authorList>
            <person name="Chen Z."/>
        </authorList>
    </citation>
    <scope>NUCLEOTIDE SEQUENCE [LARGE SCALE GENOMIC DNA]</scope>
    <source>
        <strain evidence="5">Allo738</strain>
        <tissue evidence="5">Leaf</tissue>
    </source>
</reference>
<dbReference type="GO" id="GO:0008270">
    <property type="term" value="F:zinc ion binding"/>
    <property type="evidence" value="ECO:0007669"/>
    <property type="project" value="UniProtKB-KW"/>
</dbReference>
<dbReference type="PANTHER" id="PTHR33116">
    <property type="entry name" value="REVERSE TRANSCRIPTASE ZINC-BINDING DOMAIN-CONTAINING PROTEIN-RELATED-RELATED"/>
    <property type="match status" value="1"/>
</dbReference>
<dbReference type="PANTHER" id="PTHR33116:SF86">
    <property type="entry name" value="REVERSE TRANSCRIPTASE DOMAIN-CONTAINING PROTEIN"/>
    <property type="match status" value="1"/>
</dbReference>